<dbReference type="CDD" id="cd05297">
    <property type="entry name" value="GH4_alpha_glucosidase_galactosidase"/>
    <property type="match status" value="1"/>
</dbReference>
<dbReference type="NCBIfam" id="NF011657">
    <property type="entry name" value="PRK15076.1"/>
    <property type="match status" value="1"/>
</dbReference>
<dbReference type="PANTHER" id="PTHR32092">
    <property type="entry name" value="6-PHOSPHO-BETA-GLUCOSIDASE-RELATED"/>
    <property type="match status" value="1"/>
</dbReference>
<keyword evidence="5 9" id="KW-0520">NAD</keyword>
<dbReference type="EMBL" id="CP095074">
    <property type="protein sequence ID" value="UOQ94503.1"/>
    <property type="molecule type" value="Genomic_DNA"/>
</dbReference>
<keyword evidence="7" id="KW-0119">Carbohydrate metabolism</keyword>
<evidence type="ECO:0000256" key="1">
    <source>
        <dbReference type="ARBA" id="ARBA00001936"/>
    </source>
</evidence>
<dbReference type="InterPro" id="IPR022616">
    <property type="entry name" value="Glyco_hydro_4_C"/>
</dbReference>
<dbReference type="InterPro" id="IPR019802">
    <property type="entry name" value="GlycHydrolase_4_CS"/>
</dbReference>
<evidence type="ECO:0000256" key="8">
    <source>
        <dbReference type="ARBA" id="ARBA00023295"/>
    </source>
</evidence>
<organism evidence="11 12">
    <name type="scientific">Halobacillus shinanisalinarum</name>
    <dbReference type="NCBI Taxonomy" id="2932258"/>
    <lineage>
        <taxon>Bacteria</taxon>
        <taxon>Bacillati</taxon>
        <taxon>Bacillota</taxon>
        <taxon>Bacilli</taxon>
        <taxon>Bacillales</taxon>
        <taxon>Bacillaceae</taxon>
        <taxon>Halobacillus</taxon>
    </lineage>
</organism>
<evidence type="ECO:0000256" key="9">
    <source>
        <dbReference type="RuleBase" id="RU361152"/>
    </source>
</evidence>
<evidence type="ECO:0000256" key="4">
    <source>
        <dbReference type="ARBA" id="ARBA00022801"/>
    </source>
</evidence>
<comment type="cofactor">
    <cofactor evidence="9">
        <name>NAD(+)</name>
        <dbReference type="ChEBI" id="CHEBI:57540"/>
    </cofactor>
    <text evidence="9">Binds 1 NAD(+) per subunit.</text>
</comment>
<reference evidence="11 12" key="1">
    <citation type="submission" date="2022-04" db="EMBL/GenBank/DDBJ databases">
        <title>Halobacillus sp. isolated from saltern.</title>
        <authorList>
            <person name="Won M."/>
            <person name="Lee C.-M."/>
            <person name="Woen H.-Y."/>
            <person name="Kwon S.-W."/>
        </authorList>
    </citation>
    <scope>NUCLEOTIDE SEQUENCE [LARGE SCALE GENOMIC DNA]</scope>
    <source>
        <strain evidence="11 12">SSTM10-2</strain>
    </source>
</reference>
<keyword evidence="8 9" id="KW-0326">Glycosidase</keyword>
<evidence type="ECO:0000313" key="11">
    <source>
        <dbReference type="EMBL" id="UOQ94503.1"/>
    </source>
</evidence>
<dbReference type="InterPro" id="IPR053715">
    <property type="entry name" value="GH4_Enzyme_sf"/>
</dbReference>
<dbReference type="RefSeq" id="WP_244754236.1">
    <property type="nucleotide sequence ID" value="NZ_CP095074.1"/>
</dbReference>
<dbReference type="Proteomes" id="UP000831880">
    <property type="component" value="Chromosome"/>
</dbReference>
<gene>
    <name evidence="11" type="ORF">MUO14_05995</name>
</gene>
<dbReference type="InterPro" id="IPR001088">
    <property type="entry name" value="Glyco_hydro_4"/>
</dbReference>
<dbReference type="Gene3D" id="3.90.1820.10">
    <property type="entry name" value="AglA-like glucosidase"/>
    <property type="match status" value="1"/>
</dbReference>
<keyword evidence="6" id="KW-0464">Manganese</keyword>
<proteinExistence type="inferred from homology"/>
<evidence type="ECO:0000256" key="6">
    <source>
        <dbReference type="ARBA" id="ARBA00023211"/>
    </source>
</evidence>
<dbReference type="PRINTS" id="PR00732">
    <property type="entry name" value="GLHYDRLASE4"/>
</dbReference>
<feature type="domain" description="Glycosyl hydrolase family 4 C-terminal" evidence="10">
    <location>
        <begin position="194"/>
        <end position="405"/>
    </location>
</feature>
<sequence length="439" mass="49806">MSKITFLGAGSTIFAKNVLGDCMLTPSIQEFEFALYDIDHQRLKDSENMLNNLKKSLGSNVTVKAYTDRKEALREAKYVINAIQVGGYKPSTVIDFDIPKKYGLRQTIGDTIGVGGIFRTLRTIPVMLDFAKDMKEVCPNAWFLNYTNPMAALTGAMLRYTGIKTVGLCHSVQGAVPDLFKSLEMDTEGVQWKIAGINHLAWLLEVTKDGKDLYPEIKKRARVKQKEKHEDMVRFELMNRFGYYVTESSEHNAEYHPYFIKSNYPELVEKFNIPLDEYPRRCVEQIEDWEKMREDVVNNQNLTHERTHEYASYIIEAMETDKPFRIHGNVLNTGGLISNLPTNAVVEVPCLVDRNGVNPCYVGELPEQLAALNRTNINPQLLTIQAAITGKREHIYHAAMLDPHTAAELSIDDIVSLCDDLIEAHGDILPKFDREKVTV</sequence>
<evidence type="ECO:0000256" key="2">
    <source>
        <dbReference type="ARBA" id="ARBA00010141"/>
    </source>
</evidence>
<dbReference type="InterPro" id="IPR015955">
    <property type="entry name" value="Lactate_DH/Glyco_Ohase_4_C"/>
</dbReference>
<evidence type="ECO:0000256" key="3">
    <source>
        <dbReference type="ARBA" id="ARBA00022723"/>
    </source>
</evidence>
<evidence type="ECO:0000256" key="7">
    <source>
        <dbReference type="ARBA" id="ARBA00023277"/>
    </source>
</evidence>
<keyword evidence="12" id="KW-1185">Reference proteome</keyword>
<evidence type="ECO:0000259" key="10">
    <source>
        <dbReference type="Pfam" id="PF11975"/>
    </source>
</evidence>
<protein>
    <submittedName>
        <fullName evidence="11">Alpha-glucosidase/alpha-galactosidase</fullName>
    </submittedName>
</protein>
<dbReference type="Pfam" id="PF02056">
    <property type="entry name" value="Glyco_hydro_4"/>
    <property type="match status" value="1"/>
</dbReference>
<dbReference type="Pfam" id="PF11975">
    <property type="entry name" value="Glyco_hydro_4C"/>
    <property type="match status" value="1"/>
</dbReference>
<name>A0ABY4H2W4_9BACI</name>
<comment type="cofactor">
    <cofactor evidence="1">
        <name>Mn(2+)</name>
        <dbReference type="ChEBI" id="CHEBI:29035"/>
    </cofactor>
</comment>
<accession>A0ABY4H2W4</accession>
<keyword evidence="3" id="KW-0479">Metal-binding</keyword>
<evidence type="ECO:0000256" key="5">
    <source>
        <dbReference type="ARBA" id="ARBA00023027"/>
    </source>
</evidence>
<dbReference type="SUPFAM" id="SSF56327">
    <property type="entry name" value="LDH C-terminal domain-like"/>
    <property type="match status" value="1"/>
</dbReference>
<evidence type="ECO:0000313" key="12">
    <source>
        <dbReference type="Proteomes" id="UP000831880"/>
    </source>
</evidence>
<dbReference type="SUPFAM" id="SSF51735">
    <property type="entry name" value="NAD(P)-binding Rossmann-fold domains"/>
    <property type="match status" value="1"/>
</dbReference>
<dbReference type="PROSITE" id="PS01324">
    <property type="entry name" value="GLYCOSYL_HYDROL_F4"/>
    <property type="match status" value="1"/>
</dbReference>
<dbReference type="PANTHER" id="PTHR32092:SF6">
    <property type="entry name" value="ALPHA-GALACTOSIDASE"/>
    <property type="match status" value="1"/>
</dbReference>
<keyword evidence="4 9" id="KW-0378">Hydrolase</keyword>
<comment type="similarity">
    <text evidence="2 9">Belongs to the glycosyl hydrolase 4 family.</text>
</comment>
<dbReference type="InterPro" id="IPR036291">
    <property type="entry name" value="NAD(P)-bd_dom_sf"/>
</dbReference>